<comment type="caution">
    <text evidence="2">The sequence shown here is derived from an EMBL/GenBank/DDBJ whole genome shotgun (WGS) entry which is preliminary data.</text>
</comment>
<accession>A0A4U3L147</accession>
<dbReference type="SUPFAM" id="SSF88723">
    <property type="entry name" value="PIN domain-like"/>
    <property type="match status" value="1"/>
</dbReference>
<evidence type="ECO:0000313" key="3">
    <source>
        <dbReference type="Proteomes" id="UP000305848"/>
    </source>
</evidence>
<evidence type="ECO:0000313" key="2">
    <source>
        <dbReference type="EMBL" id="TKK67167.1"/>
    </source>
</evidence>
<protein>
    <submittedName>
        <fullName evidence="2">PIN domain-containing protein</fullName>
    </submittedName>
</protein>
<organism evidence="2 3">
    <name type="scientific">Ilyomonas limi</name>
    <dbReference type="NCBI Taxonomy" id="2575867"/>
    <lineage>
        <taxon>Bacteria</taxon>
        <taxon>Pseudomonadati</taxon>
        <taxon>Bacteroidota</taxon>
        <taxon>Chitinophagia</taxon>
        <taxon>Chitinophagales</taxon>
        <taxon>Chitinophagaceae</taxon>
        <taxon>Ilyomonas</taxon>
    </lineage>
</organism>
<dbReference type="AlphaFoldDB" id="A0A4U3L147"/>
<dbReference type="CDD" id="cd09854">
    <property type="entry name" value="PIN_VapC-like"/>
    <property type="match status" value="1"/>
</dbReference>
<feature type="domain" description="PIN" evidence="1">
    <location>
        <begin position="5"/>
        <end position="117"/>
    </location>
</feature>
<dbReference type="InterPro" id="IPR029060">
    <property type="entry name" value="PIN-like_dom_sf"/>
</dbReference>
<proteinExistence type="predicted"/>
<evidence type="ECO:0000259" key="1">
    <source>
        <dbReference type="Pfam" id="PF13470"/>
    </source>
</evidence>
<dbReference type="Proteomes" id="UP000305848">
    <property type="component" value="Unassembled WGS sequence"/>
</dbReference>
<dbReference type="InterPro" id="IPR002716">
    <property type="entry name" value="PIN_dom"/>
</dbReference>
<dbReference type="RefSeq" id="WP_137262597.1">
    <property type="nucleotide sequence ID" value="NZ_SZQL01000012.1"/>
</dbReference>
<dbReference type="EMBL" id="SZQL01000012">
    <property type="protein sequence ID" value="TKK67167.1"/>
    <property type="molecule type" value="Genomic_DNA"/>
</dbReference>
<keyword evidence="3" id="KW-1185">Reference proteome</keyword>
<reference evidence="2 3" key="1">
    <citation type="submission" date="2019-05" db="EMBL/GenBank/DDBJ databases">
        <title>Panacibacter sp. strain 17mud1-8 Genome sequencing and assembly.</title>
        <authorList>
            <person name="Chhetri G."/>
        </authorList>
    </citation>
    <scope>NUCLEOTIDE SEQUENCE [LARGE SCALE GENOMIC DNA]</scope>
    <source>
        <strain evidence="2 3">17mud1-8</strain>
    </source>
</reference>
<dbReference type="Pfam" id="PF13470">
    <property type="entry name" value="PIN_3"/>
    <property type="match status" value="1"/>
</dbReference>
<name>A0A4U3L147_9BACT</name>
<sequence>MASNIFLDVNIVLDFTLQRDIGYTNAKEIMQHVIDGRLHACITPIIVHIAGYFLKKSHGIDITKKMLLSFLTDVKTIDVPFIVVQQALKSDMPDVEDSLQYYAALHHNLDYFISRDKPLKKFALSPLPIIHPKEFIEHFLS</sequence>
<dbReference type="OrthoDB" id="1148871at2"/>
<gene>
    <name evidence="2" type="ORF">FC093_14880</name>
</gene>